<evidence type="ECO:0000313" key="3">
    <source>
        <dbReference type="EMBL" id="EKF32399.1"/>
    </source>
</evidence>
<evidence type="ECO:0000259" key="2">
    <source>
        <dbReference type="Pfam" id="PF12937"/>
    </source>
</evidence>
<dbReference type="EMBL" id="AHKC01009855">
    <property type="protein sequence ID" value="EKF32399.1"/>
    <property type="molecule type" value="Genomic_DNA"/>
</dbReference>
<evidence type="ECO:0000313" key="4">
    <source>
        <dbReference type="Proteomes" id="UP000007350"/>
    </source>
</evidence>
<proteinExistence type="predicted"/>
<dbReference type="OrthoDB" id="245689at2759"/>
<accession>K2N373</accession>
<reference evidence="3 4" key="1">
    <citation type="journal article" date="2012" name="BMC Genomics">
        <title>Comparative genomic analysis of human infective Trypanosoma cruzi lineages with the bat-restricted subspecies T. cruzi marinkellei.</title>
        <authorList>
            <person name="Franzen O."/>
            <person name="Talavera-Lopez C."/>
            <person name="Ochaya S."/>
            <person name="Butler C.E."/>
            <person name="Messenger L.A."/>
            <person name="Lewis M.D."/>
            <person name="Llewellyn M.S."/>
            <person name="Marinkelle C.J."/>
            <person name="Tyler K.M."/>
            <person name="Miles M.A."/>
            <person name="Andersson B."/>
        </authorList>
    </citation>
    <scope>NUCLEOTIDE SEQUENCE [LARGE SCALE GENOMIC DNA]</scope>
    <source>
        <strain evidence="3 4">B7</strain>
    </source>
</reference>
<protein>
    <recommendedName>
        <fullName evidence="2">F-box domain-containing protein</fullName>
    </recommendedName>
</protein>
<evidence type="ECO:0000256" key="1">
    <source>
        <dbReference type="SAM" id="MobiDB-lite"/>
    </source>
</evidence>
<dbReference type="InterPro" id="IPR001810">
    <property type="entry name" value="F-box_dom"/>
</dbReference>
<feature type="compositionally biased region" description="Gly residues" evidence="1">
    <location>
        <begin position="104"/>
        <end position="114"/>
    </location>
</feature>
<feature type="compositionally biased region" description="Polar residues" evidence="1">
    <location>
        <begin position="11"/>
        <end position="32"/>
    </location>
</feature>
<feature type="region of interest" description="Disordered" evidence="1">
    <location>
        <begin position="1"/>
        <end position="167"/>
    </location>
</feature>
<gene>
    <name evidence="3" type="ORF">MOQ_003754</name>
</gene>
<feature type="compositionally biased region" description="Basic and acidic residues" evidence="1">
    <location>
        <begin position="1"/>
        <end position="10"/>
    </location>
</feature>
<feature type="compositionally biased region" description="Basic and acidic residues" evidence="1">
    <location>
        <begin position="130"/>
        <end position="153"/>
    </location>
</feature>
<dbReference type="SUPFAM" id="SSF81383">
    <property type="entry name" value="F-box domain"/>
    <property type="match status" value="1"/>
</dbReference>
<feature type="domain" description="F-box" evidence="2">
    <location>
        <begin position="198"/>
        <end position="233"/>
    </location>
</feature>
<dbReference type="Pfam" id="PF12937">
    <property type="entry name" value="F-box-like"/>
    <property type="match status" value="1"/>
</dbReference>
<sequence length="434" mass="48323">MSEVWEHTDNSFHSADANAQPQQSRRTSISTGSEKDVEVGSVAVSVPIAGSASVKRNAAMIPFSMVPDDDDDTESESTSSFEGSDDDDRDRDGGAAHSISRSGGDWGGGGGGNGLPHKNGGADSTVSCLKDTDTWRSDSRASDGEGAEYRTEDKEDGDNTTEQKEGVSFQRCSPLVDTANTFLPLQGRFRLWDFPRLFFRILFFCDCYTVCSVMLVCRRFHQIATHDTVWRNILSSMNLQPLLELPKTPTQNYYQYLLEEVITTRALHGQYLFRALSPEETWYGIERTRGKGGVKKNAPQHSLIFDDSHYPINMAMLLISPASLGQMNHPIGRVQLLIEYKDQKKENIEGIARFSWHRRCFVFCCSSNVSGVRGQVFTVAISIARKPWYNQSMEQFEAHKGGLRFIMTPVLLEGAIPGSRITEMDVVSVSCPRT</sequence>
<organism evidence="3 4">
    <name type="scientific">Trypanosoma cruzi marinkellei</name>
    <dbReference type="NCBI Taxonomy" id="85056"/>
    <lineage>
        <taxon>Eukaryota</taxon>
        <taxon>Discoba</taxon>
        <taxon>Euglenozoa</taxon>
        <taxon>Kinetoplastea</taxon>
        <taxon>Metakinetoplastina</taxon>
        <taxon>Trypanosomatida</taxon>
        <taxon>Trypanosomatidae</taxon>
        <taxon>Trypanosoma</taxon>
        <taxon>Schizotrypanum</taxon>
    </lineage>
</organism>
<name>K2N373_TRYCR</name>
<dbReference type="CDD" id="cd22139">
    <property type="entry name" value="F-box_unchar"/>
    <property type="match status" value="1"/>
</dbReference>
<keyword evidence="4" id="KW-1185">Reference proteome</keyword>
<dbReference type="Gene3D" id="1.20.1280.50">
    <property type="match status" value="1"/>
</dbReference>
<dbReference type="InterPro" id="IPR036047">
    <property type="entry name" value="F-box-like_dom_sf"/>
</dbReference>
<dbReference type="Proteomes" id="UP000007350">
    <property type="component" value="Unassembled WGS sequence"/>
</dbReference>
<dbReference type="AlphaFoldDB" id="K2N373"/>
<comment type="caution">
    <text evidence="3">The sequence shown here is derived from an EMBL/GenBank/DDBJ whole genome shotgun (WGS) entry which is preliminary data.</text>
</comment>